<sequence length="391" mass="44158">MTEKKGNDHMKLDKKLLIALGLIGAGSLGLGETVQADDFDDDYDDYEDYEVDDDWDDYDTYDDDYDGYDDDWDDYDAYTDSYDYDGYDDIYDDYDDDIYDDDLSVDDYDDIHDDFDDDDQDEDLGDDDYDDIHDDFDDDDQDDNLDDNDYDDIHDGYDDDQDDDLDDDDYDDIHDDFDDKQDKAKESRPIPVAEVTSLASEKTVDLSKAQPDFNLIPRAEASTQETATTDTKQDPTTVTTPSADAVTLANQSTTSLSQAISKHFHDLVNQERTQQGLAPLAYQDSYQAAANNRTQEIIDCFSHTRPNGQAFHTANGFESAGSYVGENIQQTYASPGTSAEAIAQELFNNWKNSPGHYANMIDANYKGQSLGLEFIQNGDHTLIYSAQILGQ</sequence>
<dbReference type="InterPro" id="IPR014044">
    <property type="entry name" value="CAP_dom"/>
</dbReference>
<reference evidence="3 4" key="1">
    <citation type="submission" date="2017-12" db="EMBL/GenBank/DDBJ databases">
        <title>Phylogenetic diversity of female urinary microbiome.</title>
        <authorList>
            <person name="Thomas-White K."/>
            <person name="Wolfe A.J."/>
        </authorList>
    </citation>
    <scope>NUCLEOTIDE SEQUENCE [LARGE SCALE GENOMIC DNA]</scope>
    <source>
        <strain evidence="3 4">UMB0139</strain>
    </source>
</reference>
<evidence type="ECO:0000259" key="2">
    <source>
        <dbReference type="Pfam" id="PF00188"/>
    </source>
</evidence>
<feature type="region of interest" description="Disordered" evidence="1">
    <location>
        <begin position="33"/>
        <end position="190"/>
    </location>
</feature>
<dbReference type="OrthoDB" id="9783944at2"/>
<dbReference type="SUPFAM" id="SSF55797">
    <property type="entry name" value="PR-1-like"/>
    <property type="match status" value="1"/>
</dbReference>
<evidence type="ECO:0000313" key="3">
    <source>
        <dbReference type="EMBL" id="PKZ22248.1"/>
    </source>
</evidence>
<evidence type="ECO:0000313" key="4">
    <source>
        <dbReference type="Proteomes" id="UP000234239"/>
    </source>
</evidence>
<dbReference type="InterPro" id="IPR035940">
    <property type="entry name" value="CAP_sf"/>
</dbReference>
<feature type="compositionally biased region" description="Low complexity" evidence="1">
    <location>
        <begin position="226"/>
        <end position="240"/>
    </location>
</feature>
<dbReference type="AlphaFoldDB" id="A0A2I1MQ29"/>
<dbReference type="CDD" id="cd05379">
    <property type="entry name" value="CAP_bacterial"/>
    <property type="match status" value="1"/>
</dbReference>
<dbReference type="PROSITE" id="PS00018">
    <property type="entry name" value="EF_HAND_1"/>
    <property type="match status" value="1"/>
</dbReference>
<protein>
    <submittedName>
        <fullName evidence="3">CAP domain-containing protein</fullName>
    </submittedName>
</protein>
<feature type="compositionally biased region" description="Acidic residues" evidence="1">
    <location>
        <begin position="157"/>
        <end position="179"/>
    </location>
</feature>
<dbReference type="Proteomes" id="UP000234239">
    <property type="component" value="Unassembled WGS sequence"/>
</dbReference>
<dbReference type="RefSeq" id="WP_083505581.1">
    <property type="nucleotide sequence ID" value="NZ_CAJHKM010000001.1"/>
</dbReference>
<feature type="domain" description="SCP" evidence="2">
    <location>
        <begin position="266"/>
        <end position="367"/>
    </location>
</feature>
<dbReference type="Gene3D" id="3.40.33.10">
    <property type="entry name" value="CAP"/>
    <property type="match status" value="1"/>
</dbReference>
<evidence type="ECO:0000256" key="1">
    <source>
        <dbReference type="SAM" id="MobiDB-lite"/>
    </source>
</evidence>
<feature type="compositionally biased region" description="Acidic residues" evidence="1">
    <location>
        <begin position="35"/>
        <end position="150"/>
    </location>
</feature>
<accession>A0A2I1MQ29</accession>
<name>A0A2I1MQ29_9LACT</name>
<dbReference type="EMBL" id="PKGY01000002">
    <property type="protein sequence ID" value="PKZ22248.1"/>
    <property type="molecule type" value="Genomic_DNA"/>
</dbReference>
<feature type="region of interest" description="Disordered" evidence="1">
    <location>
        <begin position="219"/>
        <end position="240"/>
    </location>
</feature>
<dbReference type="Pfam" id="PF00188">
    <property type="entry name" value="CAP"/>
    <property type="match status" value="1"/>
</dbReference>
<dbReference type="PANTHER" id="PTHR31157">
    <property type="entry name" value="SCP DOMAIN-CONTAINING PROTEIN"/>
    <property type="match status" value="1"/>
</dbReference>
<organism evidence="3 4">
    <name type="scientific">Aerococcus sanguinicola</name>
    <dbReference type="NCBI Taxonomy" id="119206"/>
    <lineage>
        <taxon>Bacteria</taxon>
        <taxon>Bacillati</taxon>
        <taxon>Bacillota</taxon>
        <taxon>Bacilli</taxon>
        <taxon>Lactobacillales</taxon>
        <taxon>Aerococcaceae</taxon>
        <taxon>Aerococcus</taxon>
    </lineage>
</organism>
<gene>
    <name evidence="3" type="ORF">CYJ28_03825</name>
</gene>
<proteinExistence type="predicted"/>
<dbReference type="InterPro" id="IPR018247">
    <property type="entry name" value="EF_Hand_1_Ca_BS"/>
</dbReference>
<comment type="caution">
    <text evidence="3">The sequence shown here is derived from an EMBL/GenBank/DDBJ whole genome shotgun (WGS) entry which is preliminary data.</text>
</comment>
<dbReference type="PANTHER" id="PTHR31157:SF1">
    <property type="entry name" value="SCP DOMAIN-CONTAINING PROTEIN"/>
    <property type="match status" value="1"/>
</dbReference>